<dbReference type="EMBL" id="FXUL01000029">
    <property type="protein sequence ID" value="SMP78785.1"/>
    <property type="molecule type" value="Genomic_DNA"/>
</dbReference>
<protein>
    <submittedName>
        <fullName evidence="3">Uncharacterized membrane protein</fullName>
    </submittedName>
</protein>
<accession>A0ABY1QRG8</accession>
<feature type="region of interest" description="Disordered" evidence="1">
    <location>
        <begin position="191"/>
        <end position="214"/>
    </location>
</feature>
<evidence type="ECO:0000256" key="1">
    <source>
        <dbReference type="SAM" id="MobiDB-lite"/>
    </source>
</evidence>
<dbReference type="Proteomes" id="UP001158049">
    <property type="component" value="Unassembled WGS sequence"/>
</dbReference>
<name>A0ABY1QRG8_9BURK</name>
<evidence type="ECO:0000313" key="4">
    <source>
        <dbReference type="Proteomes" id="UP001158049"/>
    </source>
</evidence>
<proteinExistence type="predicted"/>
<feature type="transmembrane region" description="Helical" evidence="2">
    <location>
        <begin position="67"/>
        <end position="89"/>
    </location>
</feature>
<gene>
    <name evidence="3" type="ORF">SAMN06295970_12965</name>
</gene>
<sequence length="444" mass="48930">MRAQILKYWDLVRSSFWFLPSLMAAAAVGLSFITVAVDQSATQQWLRRLDWVYNGGTEGASAVLQTIAGSMITIAGVVFSLTLVALSLASSQFGPRLLRNFMRDTANQLVLGTFISTFLYCLLVLRTIRREEGSVFVPHLSVTLGVVFALASLWVLIYFIHHVSVSIQADEVIARVGAELDDTMNRLFPEHLGEDADEPADLSRRHEGSPPRVVSAGSDGYLQIVDAETLMRFAQDTDTVLHLVRRPGHYIVQGTPLLHATPADRVPEDMQQQLQRAFVLDNQRTAAQDVEFAILQLVEIATRALSPGINDPYTAIACIDRLGSAFCRLAQRRFPGACRYDDARQLRIIALPYTFSDLADAAFNPLRNYARGSVEVTIRLLESIAVVASVTTRAADRATLQRHAGMIARGAAEALPEEADRREVDARHHAVRQALADTTGHEPA</sequence>
<reference evidence="3 4" key="1">
    <citation type="submission" date="2017-05" db="EMBL/GenBank/DDBJ databases">
        <authorList>
            <person name="Varghese N."/>
            <person name="Submissions S."/>
        </authorList>
    </citation>
    <scope>NUCLEOTIDE SEQUENCE [LARGE SCALE GENOMIC DNA]</scope>
    <source>
        <strain evidence="3 4">DSM 26001</strain>
    </source>
</reference>
<dbReference type="Pfam" id="PF10011">
    <property type="entry name" value="DUF2254"/>
    <property type="match status" value="1"/>
</dbReference>
<keyword evidence="2" id="KW-0812">Transmembrane</keyword>
<dbReference type="RefSeq" id="WP_283445167.1">
    <property type="nucleotide sequence ID" value="NZ_FXUL01000029.1"/>
</dbReference>
<feature type="transmembrane region" description="Helical" evidence="2">
    <location>
        <begin position="109"/>
        <end position="128"/>
    </location>
</feature>
<feature type="transmembrane region" description="Helical" evidence="2">
    <location>
        <begin position="16"/>
        <end position="37"/>
    </location>
</feature>
<evidence type="ECO:0000256" key="2">
    <source>
        <dbReference type="SAM" id="Phobius"/>
    </source>
</evidence>
<keyword evidence="2" id="KW-1133">Transmembrane helix</keyword>
<keyword evidence="2" id="KW-0472">Membrane</keyword>
<feature type="transmembrane region" description="Helical" evidence="2">
    <location>
        <begin position="140"/>
        <end position="160"/>
    </location>
</feature>
<comment type="caution">
    <text evidence="3">The sequence shown here is derived from an EMBL/GenBank/DDBJ whole genome shotgun (WGS) entry which is preliminary data.</text>
</comment>
<evidence type="ECO:0000313" key="3">
    <source>
        <dbReference type="EMBL" id="SMP78785.1"/>
    </source>
</evidence>
<organism evidence="3 4">
    <name type="scientific">Noviherbaspirillum suwonense</name>
    <dbReference type="NCBI Taxonomy" id="1224511"/>
    <lineage>
        <taxon>Bacteria</taxon>
        <taxon>Pseudomonadati</taxon>
        <taxon>Pseudomonadota</taxon>
        <taxon>Betaproteobacteria</taxon>
        <taxon>Burkholderiales</taxon>
        <taxon>Oxalobacteraceae</taxon>
        <taxon>Noviherbaspirillum</taxon>
    </lineage>
</organism>
<dbReference type="InterPro" id="IPR018723">
    <property type="entry name" value="DUF2254_membrane"/>
</dbReference>
<keyword evidence="4" id="KW-1185">Reference proteome</keyword>